<name>A0ABR3ERP1_9AGAR</name>
<accession>A0ABR3ERP1</accession>
<evidence type="ECO:0000313" key="1">
    <source>
        <dbReference type="EMBL" id="KAL0565468.1"/>
    </source>
</evidence>
<organism evidence="1 2">
    <name type="scientific">Marasmius crinis-equi</name>
    <dbReference type="NCBI Taxonomy" id="585013"/>
    <lineage>
        <taxon>Eukaryota</taxon>
        <taxon>Fungi</taxon>
        <taxon>Dikarya</taxon>
        <taxon>Basidiomycota</taxon>
        <taxon>Agaricomycotina</taxon>
        <taxon>Agaricomycetes</taxon>
        <taxon>Agaricomycetidae</taxon>
        <taxon>Agaricales</taxon>
        <taxon>Marasmiineae</taxon>
        <taxon>Marasmiaceae</taxon>
        <taxon>Marasmius</taxon>
    </lineage>
</organism>
<keyword evidence="2" id="KW-1185">Reference proteome</keyword>
<dbReference type="EMBL" id="JBAHYK010002248">
    <property type="protein sequence ID" value="KAL0565468.1"/>
    <property type="molecule type" value="Genomic_DNA"/>
</dbReference>
<gene>
    <name evidence="1" type="ORF">V5O48_016557</name>
</gene>
<evidence type="ECO:0000313" key="2">
    <source>
        <dbReference type="Proteomes" id="UP001465976"/>
    </source>
</evidence>
<dbReference type="Proteomes" id="UP001465976">
    <property type="component" value="Unassembled WGS sequence"/>
</dbReference>
<sequence length="113" mass="12779">MEPRNVFCRTSVEIGGDNLYLHLRHYLAREESLEGSPNGRPSFRFHCLHLINSTASIFDPLLIKILQPTMGIRYLGLEGHRSSHCIQLTCGRTTAPPIDLSFALEIATRDFLL</sequence>
<proteinExistence type="predicted"/>
<reference evidence="1 2" key="1">
    <citation type="submission" date="2024-02" db="EMBL/GenBank/DDBJ databases">
        <title>A draft genome for the cacao thread blight pathogen Marasmius crinis-equi.</title>
        <authorList>
            <person name="Cohen S.P."/>
            <person name="Baruah I.K."/>
            <person name="Amoako-Attah I."/>
            <person name="Bukari Y."/>
            <person name="Meinhardt L.W."/>
            <person name="Bailey B.A."/>
        </authorList>
    </citation>
    <scope>NUCLEOTIDE SEQUENCE [LARGE SCALE GENOMIC DNA]</scope>
    <source>
        <strain evidence="1 2">GH-76</strain>
    </source>
</reference>
<comment type="caution">
    <text evidence="1">The sequence shown here is derived from an EMBL/GenBank/DDBJ whole genome shotgun (WGS) entry which is preliminary data.</text>
</comment>
<protein>
    <submittedName>
        <fullName evidence="1">Uncharacterized protein</fullName>
    </submittedName>
</protein>